<comment type="caution">
    <text evidence="5">The sequence shown here is derived from an EMBL/GenBank/DDBJ whole genome shotgun (WGS) entry which is preliminary data.</text>
</comment>
<protein>
    <recommendedName>
        <fullName evidence="4">PD-(D/E)XK endonuclease-like domain-containing protein</fullName>
    </recommendedName>
</protein>
<gene>
    <name evidence="5" type="ORF">F4562_002241</name>
</gene>
<dbReference type="EMBL" id="JACHMP010000001">
    <property type="protein sequence ID" value="MBB5819179.1"/>
    <property type="molecule type" value="Genomic_DNA"/>
</dbReference>
<dbReference type="GO" id="GO:0004386">
    <property type="term" value="F:helicase activity"/>
    <property type="evidence" value="ECO:0007669"/>
    <property type="project" value="UniProtKB-KW"/>
</dbReference>
<dbReference type="Proteomes" id="UP000540685">
    <property type="component" value="Unassembled WGS sequence"/>
</dbReference>
<evidence type="ECO:0000256" key="1">
    <source>
        <dbReference type="ARBA" id="ARBA00022763"/>
    </source>
</evidence>
<proteinExistence type="predicted"/>
<evidence type="ECO:0000313" key="6">
    <source>
        <dbReference type="Proteomes" id="UP000540685"/>
    </source>
</evidence>
<accession>A0A7W9MG85</accession>
<keyword evidence="2" id="KW-0067">ATP-binding</keyword>
<keyword evidence="2" id="KW-0547">Nucleotide-binding</keyword>
<organism evidence="5 6">
    <name type="scientific">Streptosporangium becharense</name>
    <dbReference type="NCBI Taxonomy" id="1816182"/>
    <lineage>
        <taxon>Bacteria</taxon>
        <taxon>Bacillati</taxon>
        <taxon>Actinomycetota</taxon>
        <taxon>Actinomycetes</taxon>
        <taxon>Streptosporangiales</taxon>
        <taxon>Streptosporangiaceae</taxon>
        <taxon>Streptosporangium</taxon>
    </lineage>
</organism>
<feature type="domain" description="PD-(D/E)XK endonuclease-like" evidence="4">
    <location>
        <begin position="297"/>
        <end position="537"/>
    </location>
</feature>
<dbReference type="GO" id="GO:0006281">
    <property type="term" value="P:DNA repair"/>
    <property type="evidence" value="ECO:0007669"/>
    <property type="project" value="UniProtKB-KW"/>
</dbReference>
<sequence>MSQPPSTRFTGNPHVVRLSASLLDRRDGDCGDFAAARARPQLWPPVYEKRRYAPWETFPLGLVMDVLNAVEFEAVPVGDALARTLRDARNTVHPGVAAWVRHACHTYLETAESLAAALAAEGVELLPERNPRIVQGGRSPAEMRSLTVWGRWYGSPDGAVVEFRRMRMSRPLGTADVPSTQAMAYVAAAGKQVADPAELYTVVPVPVRPVPVPQRVRVVEVGLTTAADRVLLDTADLEEIHHAYASEVRPAAARLLAGGDPVPGHDCADCKARLSCGAVTHAPGLLGLDDRGTHRRTWSITTSRYYQVCPAQAHLRELRLPGDWETSTAVERGRNAHSWLEVAHARGRPCAAADLPEADADDLGVADGLMEREEYRRARPYLLRHLTVCPLRGPGEISEIRPEPKLAVYDAQADVMVLANPDLLRRVDGRLVYREQKTSAVPRGIVAENALELVPQLALAVCLIAEGVFGDTTGLVELEQLTPASAEVLTFDAADPAVVSAARRVVLDRVRPWHRDVAFRATPGPWCRFCPMSRWCPDRVDHPDGPDASGSTAHAAYSPDGLAFDPLTGELLASPDRPDSRVEALAAVLAEPGADDEPPF</sequence>
<keyword evidence="6" id="KW-1185">Reference proteome</keyword>
<evidence type="ECO:0000259" key="4">
    <source>
        <dbReference type="Pfam" id="PF12705"/>
    </source>
</evidence>
<name>A0A7W9MG85_9ACTN</name>
<evidence type="ECO:0000256" key="3">
    <source>
        <dbReference type="ARBA" id="ARBA00023204"/>
    </source>
</evidence>
<dbReference type="InterPro" id="IPR038726">
    <property type="entry name" value="PDDEXK_AddAB-type"/>
</dbReference>
<dbReference type="RefSeq" id="WP_184538973.1">
    <property type="nucleotide sequence ID" value="NZ_JACHMP010000001.1"/>
</dbReference>
<keyword evidence="2" id="KW-0347">Helicase</keyword>
<evidence type="ECO:0000313" key="5">
    <source>
        <dbReference type="EMBL" id="MBB5819179.1"/>
    </source>
</evidence>
<reference evidence="5 6" key="1">
    <citation type="submission" date="2020-08" db="EMBL/GenBank/DDBJ databases">
        <title>Sequencing the genomes of 1000 actinobacteria strains.</title>
        <authorList>
            <person name="Klenk H.-P."/>
        </authorList>
    </citation>
    <scope>NUCLEOTIDE SEQUENCE [LARGE SCALE GENOMIC DNA]</scope>
    <source>
        <strain evidence="5 6">DSM 46887</strain>
    </source>
</reference>
<keyword evidence="1" id="KW-0227">DNA damage</keyword>
<dbReference type="AlphaFoldDB" id="A0A7W9MG85"/>
<keyword evidence="2" id="KW-0378">Hydrolase</keyword>
<evidence type="ECO:0000256" key="2">
    <source>
        <dbReference type="ARBA" id="ARBA00022806"/>
    </source>
</evidence>
<keyword evidence="3" id="KW-0234">DNA repair</keyword>
<dbReference type="Pfam" id="PF12705">
    <property type="entry name" value="PDDEXK_1"/>
    <property type="match status" value="1"/>
</dbReference>